<protein>
    <recommendedName>
        <fullName evidence="3">DUF2292 domain-containing protein</fullName>
    </recommendedName>
</protein>
<gene>
    <name evidence="1" type="ORF">H8R05_06405</name>
</gene>
<reference evidence="1 2" key="1">
    <citation type="submission" date="2020-08" db="EMBL/GenBank/DDBJ databases">
        <authorList>
            <person name="Liu C."/>
            <person name="Sun Q."/>
        </authorList>
    </citation>
    <scope>NUCLEOTIDE SEQUENCE [LARGE SCALE GENOMIC DNA]</scope>
    <source>
        <strain evidence="1 2">22A2-44</strain>
    </source>
</reference>
<evidence type="ECO:0000313" key="1">
    <source>
        <dbReference type="EMBL" id="MBC3938533.1"/>
    </source>
</evidence>
<dbReference type="EMBL" id="JACOIH010000007">
    <property type="protein sequence ID" value="MBC3938533.1"/>
    <property type="molecule type" value="Genomic_DNA"/>
</dbReference>
<organism evidence="1 2">
    <name type="scientific">Anaerotruncus massiliensis</name>
    <name type="common">ex Togo et al. 2019</name>
    <dbReference type="NCBI Taxonomy" id="1673720"/>
    <lineage>
        <taxon>Bacteria</taxon>
        <taxon>Bacillati</taxon>
        <taxon>Bacillota</taxon>
        <taxon>Clostridia</taxon>
        <taxon>Eubacteriales</taxon>
        <taxon>Oscillospiraceae</taxon>
        <taxon>Anaerotruncus</taxon>
    </lineage>
</organism>
<sequence length="53" mass="6155">MIDITPEMIREAQHILERGNIAELQTSRKGIIILEVEKRKRIEIEQEGSPERG</sequence>
<name>A0ABR7ADL2_9FIRM</name>
<evidence type="ECO:0000313" key="2">
    <source>
        <dbReference type="Proteomes" id="UP000602181"/>
    </source>
</evidence>
<dbReference type="Proteomes" id="UP000602181">
    <property type="component" value="Unassembled WGS sequence"/>
</dbReference>
<dbReference type="RefSeq" id="WP_158595608.1">
    <property type="nucleotide sequence ID" value="NZ_JACOIH010000007.1"/>
</dbReference>
<evidence type="ECO:0008006" key="3">
    <source>
        <dbReference type="Google" id="ProtNLM"/>
    </source>
</evidence>
<comment type="caution">
    <text evidence="1">The sequence shown here is derived from an EMBL/GenBank/DDBJ whole genome shotgun (WGS) entry which is preliminary data.</text>
</comment>
<keyword evidence="2" id="KW-1185">Reference proteome</keyword>
<proteinExistence type="predicted"/>
<accession>A0ABR7ADL2</accession>